<dbReference type="PANTHER" id="PTHR19865">
    <property type="entry name" value="U3 SMALL NUCLEOLAR RNA INTERACTING PROTEIN 2"/>
    <property type="match status" value="1"/>
</dbReference>
<dbReference type="PRINTS" id="PR00320">
    <property type="entry name" value="GPROTEINBRPT"/>
</dbReference>
<gene>
    <name evidence="7" type="ORF">FA09DRAFT_331512</name>
</gene>
<feature type="region of interest" description="Disordered" evidence="6">
    <location>
        <begin position="1"/>
        <end position="87"/>
    </location>
</feature>
<dbReference type="InterPro" id="IPR015943">
    <property type="entry name" value="WD40/YVTN_repeat-like_dom_sf"/>
</dbReference>
<dbReference type="InterPro" id="IPR039241">
    <property type="entry name" value="Rrp9-like"/>
</dbReference>
<dbReference type="GeneID" id="37270602"/>
<keyword evidence="8" id="KW-1185">Reference proteome</keyword>
<feature type="repeat" description="WD" evidence="5">
    <location>
        <begin position="483"/>
        <end position="517"/>
    </location>
</feature>
<dbReference type="Proteomes" id="UP000245946">
    <property type="component" value="Unassembled WGS sequence"/>
</dbReference>
<evidence type="ECO:0000313" key="7">
    <source>
        <dbReference type="EMBL" id="PWN96280.1"/>
    </source>
</evidence>
<dbReference type="AlphaFoldDB" id="A0A316Z3F2"/>
<proteinExistence type="predicted"/>
<dbReference type="PANTHER" id="PTHR19865:SF0">
    <property type="entry name" value="U3 SMALL NUCLEOLAR RNA-INTERACTING PROTEIN 2"/>
    <property type="match status" value="1"/>
</dbReference>
<organism evidence="7 8">
    <name type="scientific">Tilletiopsis washingtonensis</name>
    <dbReference type="NCBI Taxonomy" id="58919"/>
    <lineage>
        <taxon>Eukaryota</taxon>
        <taxon>Fungi</taxon>
        <taxon>Dikarya</taxon>
        <taxon>Basidiomycota</taxon>
        <taxon>Ustilaginomycotina</taxon>
        <taxon>Exobasidiomycetes</taxon>
        <taxon>Entylomatales</taxon>
        <taxon>Entylomatales incertae sedis</taxon>
        <taxon>Tilletiopsis</taxon>
    </lineage>
</organism>
<evidence type="ECO:0000256" key="5">
    <source>
        <dbReference type="PROSITE-ProRule" id="PRU00221"/>
    </source>
</evidence>
<sequence>MPDSFFERKRKRPAAAAAASGSGGKGGASSSRAASRPQRKAAATKPARDAGGDESDEGEGAVEGMDLRHEYEHSVRSEDEDEQETPAEARVRLARMYVEGMRGDDVDPNDADAAAADEANIASRLAKSASSHGTHVHLRLASRLQRPAPAGILATRGHSLSVTCAVTSSRSDSLYTASKDGSIVRWSLRDGHMVARTLPRSRATTGEDAAAAPAPRASSSRKSGAARRAARARGANAVPSSVVGEAEGHTDEVWSLALTDDASLLASGGPDRRVALWSLEPITASTSLALRREERAASSPAPRWLSGLGGHKDAVTALAFQMGSSQLLSASNDRTLKLWDGTQRSYIETLFGHQEPALSVSVLRGEVAASAGGRDRTVRWWKIRDESQLVFRAGARSRVREVIEGGSWEKADKDEGEQIVEGSVECVAMVDEHCFISGGDSGALSLWSLSKKKPVHTKAAAHGFDALASGGTATGSAPSPRAITAVACLPYSDVFASGSWDGEVRLWGLDQGLRTFSLLFSVPAVGFVNSLQLVRPRLAPLASSWRRRGGLTAATASSESDVPGPAEEANGDANGTAAEPVAKKERSPLLVVALGQEPRLGRWMRQPAARNGALVVPLALS</sequence>
<keyword evidence="2 5" id="KW-0853">WD repeat</keyword>
<dbReference type="InterPro" id="IPR036322">
    <property type="entry name" value="WD40_repeat_dom_sf"/>
</dbReference>
<dbReference type="SUPFAM" id="SSF50978">
    <property type="entry name" value="WD40 repeat-like"/>
    <property type="match status" value="1"/>
</dbReference>
<evidence type="ECO:0000256" key="1">
    <source>
        <dbReference type="ARBA" id="ARBA00004123"/>
    </source>
</evidence>
<reference evidence="7 8" key="1">
    <citation type="journal article" date="2018" name="Mol. Biol. Evol.">
        <title>Broad Genomic Sampling Reveals a Smut Pathogenic Ancestry of the Fungal Clade Ustilaginomycotina.</title>
        <authorList>
            <person name="Kijpornyongpan T."/>
            <person name="Mondo S.J."/>
            <person name="Barry K."/>
            <person name="Sandor L."/>
            <person name="Lee J."/>
            <person name="Lipzen A."/>
            <person name="Pangilinan J."/>
            <person name="LaButti K."/>
            <person name="Hainaut M."/>
            <person name="Henrissat B."/>
            <person name="Grigoriev I.V."/>
            <person name="Spatafora J.W."/>
            <person name="Aime M.C."/>
        </authorList>
    </citation>
    <scope>NUCLEOTIDE SEQUENCE [LARGE SCALE GENOMIC DNA]</scope>
    <source>
        <strain evidence="7 8">MCA 4186</strain>
    </source>
</reference>
<protein>
    <submittedName>
        <fullName evidence="7">WD40 repeat-like protein</fullName>
    </submittedName>
</protein>
<dbReference type="EMBL" id="KZ819300">
    <property type="protein sequence ID" value="PWN96280.1"/>
    <property type="molecule type" value="Genomic_DNA"/>
</dbReference>
<evidence type="ECO:0000256" key="3">
    <source>
        <dbReference type="ARBA" id="ARBA00022737"/>
    </source>
</evidence>
<feature type="repeat" description="WD" evidence="5">
    <location>
        <begin position="155"/>
        <end position="196"/>
    </location>
</feature>
<feature type="compositionally biased region" description="Basic and acidic residues" evidence="6">
    <location>
        <begin position="65"/>
        <end position="77"/>
    </location>
</feature>
<dbReference type="Pfam" id="PF00400">
    <property type="entry name" value="WD40"/>
    <property type="match status" value="4"/>
</dbReference>
<feature type="compositionally biased region" description="Low complexity" evidence="6">
    <location>
        <begin position="209"/>
        <end position="223"/>
    </location>
</feature>
<dbReference type="GO" id="GO:0034511">
    <property type="term" value="F:U3 snoRNA binding"/>
    <property type="evidence" value="ECO:0007669"/>
    <property type="project" value="InterPro"/>
</dbReference>
<dbReference type="SMART" id="SM00320">
    <property type="entry name" value="WD40"/>
    <property type="match status" value="6"/>
</dbReference>
<feature type="repeat" description="WD" evidence="5">
    <location>
        <begin position="308"/>
        <end position="349"/>
    </location>
</feature>
<evidence type="ECO:0000256" key="6">
    <source>
        <dbReference type="SAM" id="MobiDB-lite"/>
    </source>
</evidence>
<dbReference type="InterPro" id="IPR020472">
    <property type="entry name" value="WD40_PAC1"/>
</dbReference>
<name>A0A316Z3F2_9BASI</name>
<evidence type="ECO:0000313" key="8">
    <source>
        <dbReference type="Proteomes" id="UP000245946"/>
    </source>
</evidence>
<feature type="repeat" description="WD" evidence="5">
    <location>
        <begin position="246"/>
        <end position="287"/>
    </location>
</feature>
<comment type="subcellular location">
    <subcellularLocation>
        <location evidence="1">Nucleus</location>
    </subcellularLocation>
</comment>
<dbReference type="PROSITE" id="PS50294">
    <property type="entry name" value="WD_REPEATS_REGION"/>
    <property type="match status" value="2"/>
</dbReference>
<feature type="region of interest" description="Disordered" evidence="6">
    <location>
        <begin position="552"/>
        <end position="582"/>
    </location>
</feature>
<evidence type="ECO:0000256" key="2">
    <source>
        <dbReference type="ARBA" id="ARBA00022574"/>
    </source>
</evidence>
<dbReference type="GO" id="GO:0032040">
    <property type="term" value="C:small-subunit processome"/>
    <property type="evidence" value="ECO:0007669"/>
    <property type="project" value="TreeGrafter"/>
</dbReference>
<accession>A0A316Z3F2</accession>
<dbReference type="Gene3D" id="2.130.10.10">
    <property type="entry name" value="YVTN repeat-like/Quinoprotein amine dehydrogenase"/>
    <property type="match status" value="1"/>
</dbReference>
<feature type="region of interest" description="Disordered" evidence="6">
    <location>
        <begin position="197"/>
        <end position="244"/>
    </location>
</feature>
<keyword evidence="4" id="KW-0539">Nucleus</keyword>
<dbReference type="STRING" id="58919.A0A316Z3F2"/>
<evidence type="ECO:0000256" key="4">
    <source>
        <dbReference type="ARBA" id="ARBA00023242"/>
    </source>
</evidence>
<feature type="compositionally biased region" description="Low complexity" evidence="6">
    <location>
        <begin position="28"/>
        <end position="43"/>
    </location>
</feature>
<dbReference type="OrthoDB" id="189968at2759"/>
<dbReference type="PROSITE" id="PS50082">
    <property type="entry name" value="WD_REPEATS_2"/>
    <property type="match status" value="4"/>
</dbReference>
<keyword evidence="3" id="KW-0677">Repeat</keyword>
<dbReference type="RefSeq" id="XP_025596559.1">
    <property type="nucleotide sequence ID" value="XM_025743058.1"/>
</dbReference>
<dbReference type="InterPro" id="IPR001680">
    <property type="entry name" value="WD40_rpt"/>
</dbReference>